<name>A0A8B7NDU4_HYAAZ</name>
<keyword evidence="4" id="KW-1185">Reference proteome</keyword>
<feature type="domain" description="C-type lectin" evidence="3">
    <location>
        <begin position="356"/>
        <end position="483"/>
    </location>
</feature>
<dbReference type="RefSeq" id="XP_018011661.1">
    <property type="nucleotide sequence ID" value="XM_018156172.2"/>
</dbReference>
<evidence type="ECO:0000313" key="5">
    <source>
        <dbReference type="RefSeq" id="XP_018011661.1"/>
    </source>
</evidence>
<dbReference type="GeneID" id="108668914"/>
<dbReference type="InterPro" id="IPR001304">
    <property type="entry name" value="C-type_lectin-like"/>
</dbReference>
<evidence type="ECO:0000259" key="3">
    <source>
        <dbReference type="PROSITE" id="PS50041"/>
    </source>
</evidence>
<reference evidence="5" key="1">
    <citation type="submission" date="2025-08" db="UniProtKB">
        <authorList>
            <consortium name="RefSeq"/>
        </authorList>
    </citation>
    <scope>IDENTIFICATION</scope>
    <source>
        <tissue evidence="5">Whole organism</tissue>
    </source>
</reference>
<evidence type="ECO:0000256" key="1">
    <source>
        <dbReference type="SAM" id="MobiDB-lite"/>
    </source>
</evidence>
<sequence length="546" mass="61897">MLRNEKNNSSQSMQIYMLVCVLLLVMATSGSTTPSEAPDPHTSSSTSLHEVQNQLERLRAELYLEKRFRVEVQSLAAVNAESLRRLQITSQVTARETRDSVAQLRREQRALQSLIMERTNTTDVKTRIDKLEQGFSELSRSVRLMEVSPALLLFQERSGVSDQVTFNLTQAINSLAQRVTANEEYQLLLQSSFEEAESSFNHKLKHRFRTLKNDLDSRIRDYNAALTTFASDIRLLRQEIEQNVINIQTNVAVESRKVSDSLHILESRANQTKDEFQESLYYVAKAQQEQSAYRQELVLQILDIKAQTDELATSLVQMDAQLGNVSSIVLQLMKDHKENHDEIKPEVSCPSPYLKSESSCFSVLEEPLSWSAARRRCQLLARSLGGEGDLAVAKHDTHPVRSFVRNNVRDLPGEPYVWVGASSPSGASNWSWVDETPMNLDLFPWGRGEPDPSSDQPFLCVRISGAALFHNCLRSSELYSVCQLLTVPIIDENVTLRVLSENNPEDGHELPGMDNGEQPFHRKQTLVREEHQGNQVLAADDYFDYE</sequence>
<dbReference type="OrthoDB" id="6376646at2759"/>
<organism evidence="4 5">
    <name type="scientific">Hyalella azteca</name>
    <name type="common">Amphipod</name>
    <dbReference type="NCBI Taxonomy" id="294128"/>
    <lineage>
        <taxon>Eukaryota</taxon>
        <taxon>Metazoa</taxon>
        <taxon>Ecdysozoa</taxon>
        <taxon>Arthropoda</taxon>
        <taxon>Crustacea</taxon>
        <taxon>Multicrustacea</taxon>
        <taxon>Malacostraca</taxon>
        <taxon>Eumalacostraca</taxon>
        <taxon>Peracarida</taxon>
        <taxon>Amphipoda</taxon>
        <taxon>Senticaudata</taxon>
        <taxon>Talitrida</taxon>
        <taxon>Talitroidea</taxon>
        <taxon>Hyalellidae</taxon>
        <taxon>Hyalella</taxon>
    </lineage>
</organism>
<feature type="chain" id="PRO_5034925439" evidence="2">
    <location>
        <begin position="31"/>
        <end position="546"/>
    </location>
</feature>
<dbReference type="InterPro" id="IPR016187">
    <property type="entry name" value="CTDL_fold"/>
</dbReference>
<dbReference type="Gene3D" id="3.10.100.10">
    <property type="entry name" value="Mannose-Binding Protein A, subunit A"/>
    <property type="match status" value="1"/>
</dbReference>
<dbReference type="PROSITE" id="PS50041">
    <property type="entry name" value="C_TYPE_LECTIN_2"/>
    <property type="match status" value="1"/>
</dbReference>
<evidence type="ECO:0000256" key="2">
    <source>
        <dbReference type="SAM" id="SignalP"/>
    </source>
</evidence>
<dbReference type="SMART" id="SM00034">
    <property type="entry name" value="CLECT"/>
    <property type="match status" value="1"/>
</dbReference>
<accession>A0A8B7NDU4</accession>
<keyword evidence="2" id="KW-0732">Signal</keyword>
<dbReference type="AlphaFoldDB" id="A0A8B7NDU4"/>
<gene>
    <name evidence="5" type="primary">LOC108668914</name>
</gene>
<dbReference type="Proteomes" id="UP000694843">
    <property type="component" value="Unplaced"/>
</dbReference>
<dbReference type="KEGG" id="hazt:108668914"/>
<feature type="signal peptide" evidence="2">
    <location>
        <begin position="1"/>
        <end position="30"/>
    </location>
</feature>
<dbReference type="SUPFAM" id="SSF56436">
    <property type="entry name" value="C-type lectin-like"/>
    <property type="match status" value="1"/>
</dbReference>
<protein>
    <submittedName>
        <fullName evidence="5">C-type lectin domain family 4 member M</fullName>
    </submittedName>
</protein>
<evidence type="ECO:0000313" key="4">
    <source>
        <dbReference type="Proteomes" id="UP000694843"/>
    </source>
</evidence>
<dbReference type="InterPro" id="IPR016186">
    <property type="entry name" value="C-type_lectin-like/link_sf"/>
</dbReference>
<feature type="region of interest" description="Disordered" evidence="1">
    <location>
        <begin position="30"/>
        <end position="51"/>
    </location>
</feature>
<dbReference type="CDD" id="cd00037">
    <property type="entry name" value="CLECT"/>
    <property type="match status" value="1"/>
</dbReference>
<proteinExistence type="predicted"/>